<keyword evidence="1" id="KW-0732">Signal</keyword>
<dbReference type="EMBL" id="MU853232">
    <property type="protein sequence ID" value="KAK4121999.1"/>
    <property type="molecule type" value="Genomic_DNA"/>
</dbReference>
<dbReference type="RefSeq" id="XP_062645770.1">
    <property type="nucleotide sequence ID" value="XM_062793331.1"/>
</dbReference>
<dbReference type="Proteomes" id="UP001302602">
    <property type="component" value="Unassembled WGS sequence"/>
</dbReference>
<feature type="signal peptide" evidence="1">
    <location>
        <begin position="1"/>
        <end position="24"/>
    </location>
</feature>
<organism evidence="2 3">
    <name type="scientific">Parathielavia appendiculata</name>
    <dbReference type="NCBI Taxonomy" id="2587402"/>
    <lineage>
        <taxon>Eukaryota</taxon>
        <taxon>Fungi</taxon>
        <taxon>Dikarya</taxon>
        <taxon>Ascomycota</taxon>
        <taxon>Pezizomycotina</taxon>
        <taxon>Sordariomycetes</taxon>
        <taxon>Sordariomycetidae</taxon>
        <taxon>Sordariales</taxon>
        <taxon>Chaetomiaceae</taxon>
        <taxon>Parathielavia</taxon>
    </lineage>
</organism>
<protein>
    <recommendedName>
        <fullName evidence="4">Secreted protein</fullName>
    </recommendedName>
</protein>
<evidence type="ECO:0000256" key="1">
    <source>
        <dbReference type="SAM" id="SignalP"/>
    </source>
</evidence>
<accession>A0AAN6TWM2</accession>
<evidence type="ECO:0000313" key="3">
    <source>
        <dbReference type="Proteomes" id="UP001302602"/>
    </source>
</evidence>
<dbReference type="GeneID" id="87830100"/>
<gene>
    <name evidence="2" type="ORF">N657DRAFT_647516</name>
</gene>
<feature type="chain" id="PRO_5042814850" description="Secreted protein" evidence="1">
    <location>
        <begin position="25"/>
        <end position="82"/>
    </location>
</feature>
<name>A0AAN6TWM2_9PEZI</name>
<evidence type="ECO:0000313" key="2">
    <source>
        <dbReference type="EMBL" id="KAK4121999.1"/>
    </source>
</evidence>
<comment type="caution">
    <text evidence="2">The sequence shown here is derived from an EMBL/GenBank/DDBJ whole genome shotgun (WGS) entry which is preliminary data.</text>
</comment>
<reference evidence="2" key="2">
    <citation type="submission" date="2023-05" db="EMBL/GenBank/DDBJ databases">
        <authorList>
            <consortium name="Lawrence Berkeley National Laboratory"/>
            <person name="Steindorff A."/>
            <person name="Hensen N."/>
            <person name="Bonometti L."/>
            <person name="Westerberg I."/>
            <person name="Brannstrom I.O."/>
            <person name="Guillou S."/>
            <person name="Cros-Aarteil S."/>
            <person name="Calhoun S."/>
            <person name="Haridas S."/>
            <person name="Kuo A."/>
            <person name="Mondo S."/>
            <person name="Pangilinan J."/>
            <person name="Riley R."/>
            <person name="Labutti K."/>
            <person name="Andreopoulos B."/>
            <person name="Lipzen A."/>
            <person name="Chen C."/>
            <person name="Yanf M."/>
            <person name="Daum C."/>
            <person name="Ng V."/>
            <person name="Clum A."/>
            <person name="Ohm R."/>
            <person name="Martin F."/>
            <person name="Silar P."/>
            <person name="Natvig D."/>
            <person name="Lalanne C."/>
            <person name="Gautier V."/>
            <person name="Ament-Velasquez S.L."/>
            <person name="Kruys A."/>
            <person name="Hutchinson M.I."/>
            <person name="Powell A.J."/>
            <person name="Barry K."/>
            <person name="Miller A.N."/>
            <person name="Grigoriev I.V."/>
            <person name="Debuchy R."/>
            <person name="Gladieux P."/>
            <person name="Thoren M.H."/>
            <person name="Johannesson H."/>
        </authorList>
    </citation>
    <scope>NUCLEOTIDE SEQUENCE</scope>
    <source>
        <strain evidence="2">CBS 731.68</strain>
    </source>
</reference>
<proteinExistence type="predicted"/>
<reference evidence="2" key="1">
    <citation type="journal article" date="2023" name="Mol. Phylogenet. Evol.">
        <title>Genome-scale phylogeny and comparative genomics of the fungal order Sordariales.</title>
        <authorList>
            <person name="Hensen N."/>
            <person name="Bonometti L."/>
            <person name="Westerberg I."/>
            <person name="Brannstrom I.O."/>
            <person name="Guillou S."/>
            <person name="Cros-Aarteil S."/>
            <person name="Calhoun S."/>
            <person name="Haridas S."/>
            <person name="Kuo A."/>
            <person name="Mondo S."/>
            <person name="Pangilinan J."/>
            <person name="Riley R."/>
            <person name="LaButti K."/>
            <person name="Andreopoulos B."/>
            <person name="Lipzen A."/>
            <person name="Chen C."/>
            <person name="Yan M."/>
            <person name="Daum C."/>
            <person name="Ng V."/>
            <person name="Clum A."/>
            <person name="Steindorff A."/>
            <person name="Ohm R.A."/>
            <person name="Martin F."/>
            <person name="Silar P."/>
            <person name="Natvig D.O."/>
            <person name="Lalanne C."/>
            <person name="Gautier V."/>
            <person name="Ament-Velasquez S.L."/>
            <person name="Kruys A."/>
            <person name="Hutchinson M.I."/>
            <person name="Powell A.J."/>
            <person name="Barry K."/>
            <person name="Miller A.N."/>
            <person name="Grigoriev I.V."/>
            <person name="Debuchy R."/>
            <person name="Gladieux P."/>
            <person name="Hiltunen Thoren M."/>
            <person name="Johannesson H."/>
        </authorList>
    </citation>
    <scope>NUCLEOTIDE SEQUENCE</scope>
    <source>
        <strain evidence="2">CBS 731.68</strain>
    </source>
</reference>
<sequence>MQLSISSILAAATMLVLVTRPAAACEPGRYTCSNQFEGNAYDSVILVCDTRGLWQVSAVCARTYNHPGCKVVDNGRQAYCVS</sequence>
<dbReference type="AlphaFoldDB" id="A0AAN6TWM2"/>
<evidence type="ECO:0008006" key="4">
    <source>
        <dbReference type="Google" id="ProtNLM"/>
    </source>
</evidence>
<keyword evidence="3" id="KW-1185">Reference proteome</keyword>